<evidence type="ECO:0000259" key="11">
    <source>
        <dbReference type="Pfam" id="PF01432"/>
    </source>
</evidence>
<feature type="domain" description="Peptidase M3A/M3B catalytic" evidence="11">
    <location>
        <begin position="255"/>
        <end position="701"/>
    </location>
</feature>
<comment type="cofactor">
    <cofactor evidence="9">
        <name>Zn(2+)</name>
        <dbReference type="ChEBI" id="CHEBI:29105"/>
    </cofactor>
    <text evidence="9">Binds 1 zinc ion.</text>
</comment>
<dbReference type="GO" id="GO:0004222">
    <property type="term" value="F:metalloendopeptidase activity"/>
    <property type="evidence" value="ECO:0007669"/>
    <property type="project" value="UniProtKB-EC"/>
</dbReference>
<accession>A0AA42CA26</accession>
<keyword evidence="2 9" id="KW-0645">Protease</keyword>
<organism evidence="13 14">
    <name type="scientific">Gaoshiqia sediminis</name>
    <dbReference type="NCBI Taxonomy" id="2986998"/>
    <lineage>
        <taxon>Bacteria</taxon>
        <taxon>Pseudomonadati</taxon>
        <taxon>Bacteroidota</taxon>
        <taxon>Bacteroidia</taxon>
        <taxon>Marinilabiliales</taxon>
        <taxon>Prolixibacteraceae</taxon>
        <taxon>Gaoshiqia</taxon>
    </lineage>
</organism>
<dbReference type="RefSeq" id="WP_282591533.1">
    <property type="nucleotide sequence ID" value="NZ_JAPAAF010000010.1"/>
</dbReference>
<evidence type="ECO:0000256" key="10">
    <source>
        <dbReference type="SAM" id="MobiDB-lite"/>
    </source>
</evidence>
<keyword evidence="6 9" id="KW-0482">Metalloprotease</keyword>
<evidence type="ECO:0000256" key="7">
    <source>
        <dbReference type="ARBA" id="ARBA00024603"/>
    </source>
</evidence>
<feature type="domain" description="Oligopeptidase A N-terminal" evidence="12">
    <location>
        <begin position="61"/>
        <end position="179"/>
    </location>
</feature>
<dbReference type="PANTHER" id="PTHR43660:SF1">
    <property type="entry name" value="DIPEPTIDYL CARBOXYPEPTIDASE"/>
    <property type="match status" value="1"/>
</dbReference>
<evidence type="ECO:0000256" key="8">
    <source>
        <dbReference type="ARBA" id="ARBA00026100"/>
    </source>
</evidence>
<keyword evidence="14" id="KW-1185">Reference proteome</keyword>
<protein>
    <recommendedName>
        <fullName evidence="8">oligopeptidase A</fullName>
        <ecNumber evidence="8">3.4.24.70</ecNumber>
    </recommendedName>
</protein>
<evidence type="ECO:0000256" key="5">
    <source>
        <dbReference type="ARBA" id="ARBA00022833"/>
    </source>
</evidence>
<dbReference type="InterPro" id="IPR001567">
    <property type="entry name" value="Pept_M3A_M3B_dom"/>
</dbReference>
<evidence type="ECO:0000256" key="1">
    <source>
        <dbReference type="ARBA" id="ARBA00006040"/>
    </source>
</evidence>
<evidence type="ECO:0000313" key="13">
    <source>
        <dbReference type="EMBL" id="MCW0482930.1"/>
    </source>
</evidence>
<dbReference type="Pfam" id="PF01432">
    <property type="entry name" value="Peptidase_M3"/>
    <property type="match status" value="1"/>
</dbReference>
<comment type="catalytic activity">
    <reaction evidence="7">
        <text>Hydrolysis of oligopeptides, with broad specificity. Gly or Ala commonly occur as P1 or P1' residues, but more distant residues are also important, as is shown by the fact that Z-Gly-Pro-Gly-|-Gly-Pro-Ala is cleaved, but not Z-(Gly)(5).</text>
        <dbReference type="EC" id="3.4.24.70"/>
    </reaction>
</comment>
<dbReference type="GO" id="GO:0004180">
    <property type="term" value="F:carboxypeptidase activity"/>
    <property type="evidence" value="ECO:0007669"/>
    <property type="project" value="TreeGrafter"/>
</dbReference>
<evidence type="ECO:0000256" key="6">
    <source>
        <dbReference type="ARBA" id="ARBA00023049"/>
    </source>
</evidence>
<dbReference type="Gene3D" id="1.10.1370.10">
    <property type="entry name" value="Neurolysin, domain 3"/>
    <property type="match status" value="1"/>
</dbReference>
<dbReference type="GO" id="GO:0046872">
    <property type="term" value="F:metal ion binding"/>
    <property type="evidence" value="ECO:0007669"/>
    <property type="project" value="UniProtKB-UniRule"/>
</dbReference>
<dbReference type="SUPFAM" id="SSF55486">
    <property type="entry name" value="Metalloproteases ('zincins'), catalytic domain"/>
    <property type="match status" value="1"/>
</dbReference>
<evidence type="ECO:0000256" key="4">
    <source>
        <dbReference type="ARBA" id="ARBA00022801"/>
    </source>
</evidence>
<dbReference type="Proteomes" id="UP001163821">
    <property type="component" value="Unassembled WGS sequence"/>
</dbReference>
<dbReference type="EC" id="3.4.24.70" evidence="8"/>
<gene>
    <name evidence="13" type="ORF">N2K84_09340</name>
</gene>
<feature type="region of interest" description="Disordered" evidence="10">
    <location>
        <begin position="684"/>
        <end position="703"/>
    </location>
</feature>
<dbReference type="EMBL" id="JAPAAF010000010">
    <property type="protein sequence ID" value="MCW0482930.1"/>
    <property type="molecule type" value="Genomic_DNA"/>
</dbReference>
<dbReference type="FunFam" id="3.40.390.10:FF:000009">
    <property type="entry name" value="Oligopeptidase A"/>
    <property type="match status" value="1"/>
</dbReference>
<evidence type="ECO:0000259" key="12">
    <source>
        <dbReference type="Pfam" id="PF19310"/>
    </source>
</evidence>
<dbReference type="InterPro" id="IPR045090">
    <property type="entry name" value="Pept_M3A_M3B"/>
</dbReference>
<keyword evidence="3 9" id="KW-0479">Metal-binding</keyword>
<dbReference type="PROSITE" id="PS51257">
    <property type="entry name" value="PROKAR_LIPOPROTEIN"/>
    <property type="match status" value="1"/>
</dbReference>
<dbReference type="GO" id="GO:0005829">
    <property type="term" value="C:cytosol"/>
    <property type="evidence" value="ECO:0007669"/>
    <property type="project" value="TreeGrafter"/>
</dbReference>
<comment type="caution">
    <text evidence="13">The sequence shown here is derived from an EMBL/GenBank/DDBJ whole genome shotgun (WGS) entry which is preliminary data.</text>
</comment>
<dbReference type="InterPro" id="IPR045666">
    <property type="entry name" value="OpdA_N"/>
</dbReference>
<comment type="similarity">
    <text evidence="1 9">Belongs to the peptidase M3 family.</text>
</comment>
<dbReference type="InterPro" id="IPR024077">
    <property type="entry name" value="Neurolysin/TOP_dom2"/>
</dbReference>
<evidence type="ECO:0000256" key="9">
    <source>
        <dbReference type="RuleBase" id="RU003435"/>
    </source>
</evidence>
<dbReference type="GO" id="GO:0006508">
    <property type="term" value="P:proteolysis"/>
    <property type="evidence" value="ECO:0007669"/>
    <property type="project" value="UniProtKB-KW"/>
</dbReference>
<dbReference type="Gene3D" id="3.40.390.10">
    <property type="entry name" value="Collagenase (Catalytic Domain)"/>
    <property type="match status" value="1"/>
</dbReference>
<keyword evidence="5 9" id="KW-0862">Zinc</keyword>
<keyword evidence="4 9" id="KW-0378">Hydrolase</keyword>
<dbReference type="CDD" id="cd06456">
    <property type="entry name" value="M3A_DCP"/>
    <property type="match status" value="1"/>
</dbReference>
<reference evidence="13" key="1">
    <citation type="submission" date="2022-10" db="EMBL/GenBank/DDBJ databases">
        <title>Gaoshiqiia sediminis gen. nov., sp. nov., isolated from coastal sediment.</title>
        <authorList>
            <person name="Yu W.X."/>
            <person name="Mu D.S."/>
            <person name="Du J.Z."/>
            <person name="Liang Y.Q."/>
        </authorList>
    </citation>
    <scope>NUCLEOTIDE SEQUENCE</scope>
    <source>
        <strain evidence="13">A06</strain>
    </source>
</reference>
<name>A0AA42CA26_9BACT</name>
<evidence type="ECO:0000256" key="2">
    <source>
        <dbReference type="ARBA" id="ARBA00022670"/>
    </source>
</evidence>
<dbReference type="Pfam" id="PF19310">
    <property type="entry name" value="TOP_N"/>
    <property type="match status" value="1"/>
</dbReference>
<dbReference type="PANTHER" id="PTHR43660">
    <property type="entry name" value="DIPEPTIDYL CARBOXYPEPTIDASE"/>
    <property type="match status" value="1"/>
</dbReference>
<sequence length="703" mass="80678">MKKITPTLVVLVATFVACNSTKETKTDMQNPFFAAYETPFQVPPFDQIKEEHYLPTVEEGIKQHEQEIAAITANTEAPTFENTILPFDESGDLLRRVDAVFGNLNSANTNEQMQALAREIYPKMTAHEDNVMLNKALFERVKAVYEQREGAGFDAEQMRVVEKYYQDFVRNGANLSDEDQAKLRELNQELSKLSLQFSENLLAETNKNFQLVVDNEADLKGLPEGVISAAADEAKKSGLDGKWVFTLQKPSLIPFLQYAENRDLREKIYRGYFMRGDNNNEFDNKEIISKMVELRDEKARLLGFENHAAYVIDVNMAKTPENVYDFLYKLWKPALDVAKKERAEMQSIIKNEGNNFELASWDWWYYAEKLRKQKYDLDEEETKPYFSLDNVREGIFYVSNQLYGIQFERRTDIPVYHPEVEAWEVKEADGSHVGVLYMDFHPRDGKRVGAWNTGFRDQAYKDGQKVQYPITSIVCNFTRPSGDLPALLTFDEVTTFFHEFGHALHGLFTDGPYQRTAGRVPRDFVELPSQIMENWAAEPEVLKVYAKHYKTGEVIPEALVQKIVNSGHFNQGFATVEYLAASVLDMDWHTQEFSGDVNAFEKTSMERIGLIDEIIPRYRSTYFSHIFSGGYSAGYYVYIWAAVLDTDAFHAFKESGDLFNAELAAKFRTLLAKSGSDEGMTIYRNFRGQDPSTEPLLEKRGLK</sequence>
<evidence type="ECO:0000313" key="14">
    <source>
        <dbReference type="Proteomes" id="UP001163821"/>
    </source>
</evidence>
<dbReference type="InterPro" id="IPR034005">
    <property type="entry name" value="M3A_DCP"/>
</dbReference>
<dbReference type="InterPro" id="IPR024079">
    <property type="entry name" value="MetalloPept_cat_dom_sf"/>
</dbReference>
<dbReference type="AlphaFoldDB" id="A0AA42CA26"/>
<proteinExistence type="inferred from homology"/>
<evidence type="ECO:0000256" key="3">
    <source>
        <dbReference type="ARBA" id="ARBA00022723"/>
    </source>
</evidence>